<dbReference type="Pfam" id="PF01464">
    <property type="entry name" value="SLT"/>
    <property type="match status" value="1"/>
</dbReference>
<dbReference type="EMBL" id="CP146275">
    <property type="protein sequence ID" value="WWT34391.1"/>
    <property type="molecule type" value="Genomic_DNA"/>
</dbReference>
<reference evidence="3 4" key="1">
    <citation type="submission" date="2024-02" db="EMBL/GenBank/DDBJ databases">
        <title>Complete genome sequence of Pelagibacterium nitratireducens ZH15.</title>
        <authorList>
            <person name="Zhao L.H."/>
        </authorList>
    </citation>
    <scope>NUCLEOTIDE SEQUENCE [LARGE SCALE GENOMIC DNA]</scope>
    <source>
        <strain evidence="3 4">ZH15</strain>
    </source>
</reference>
<dbReference type="InterPro" id="IPR008258">
    <property type="entry name" value="Transglycosylase_SLT_dom_1"/>
</dbReference>
<sequence>MASPISNVPQPIAYALDRAGARNGVDFDYLLQTAMRESSLNPSAKAQTSSATGLFQFIESTWLEVMKDEGPRLGYQDFADHIQEHEGEFFVSDPAVRQQILELRNDPQVASDMAAAFTRRNGDYLMGKFGRMPSPGELYIAHFLGPSGAERFFELGLQNPNADAAAAFPRPAAANPSIFYENGRPRSVREVYEALVARHSGTTDNAAFAAQQLASQQPLPSRVEIDSAPLIPPGVSFTSLFATEAQSSVSAPVQTPNVVPGRALFSGFYSGE</sequence>
<proteinExistence type="inferred from homology"/>
<dbReference type="Proteomes" id="UP001369958">
    <property type="component" value="Chromosome"/>
</dbReference>
<dbReference type="SUPFAM" id="SSF53955">
    <property type="entry name" value="Lysozyme-like"/>
    <property type="match status" value="1"/>
</dbReference>
<dbReference type="Gene3D" id="1.10.530.10">
    <property type="match status" value="1"/>
</dbReference>
<keyword evidence="4" id="KW-1185">Reference proteome</keyword>
<dbReference type="InterPro" id="IPR023346">
    <property type="entry name" value="Lysozyme-like_dom_sf"/>
</dbReference>
<accession>A0ABZ2I794</accession>
<evidence type="ECO:0000259" key="2">
    <source>
        <dbReference type="Pfam" id="PF01464"/>
    </source>
</evidence>
<protein>
    <submittedName>
        <fullName evidence="3">Transglycosylase SLT domain-containing protein</fullName>
    </submittedName>
</protein>
<evidence type="ECO:0000313" key="3">
    <source>
        <dbReference type="EMBL" id="WWT34391.1"/>
    </source>
</evidence>
<name>A0ABZ2I794_9HYPH</name>
<evidence type="ECO:0000256" key="1">
    <source>
        <dbReference type="ARBA" id="ARBA00009387"/>
    </source>
</evidence>
<feature type="domain" description="Transglycosylase SLT" evidence="2">
    <location>
        <begin position="18"/>
        <end position="68"/>
    </location>
</feature>
<gene>
    <name evidence="3" type="ORF">V6617_07965</name>
</gene>
<dbReference type="RefSeq" id="WP_338610284.1">
    <property type="nucleotide sequence ID" value="NZ_CP146275.1"/>
</dbReference>
<evidence type="ECO:0000313" key="4">
    <source>
        <dbReference type="Proteomes" id="UP001369958"/>
    </source>
</evidence>
<comment type="similarity">
    <text evidence="1">Belongs to the virb1 family.</text>
</comment>
<organism evidence="3 4">
    <name type="scientific">Pelagibacterium nitratireducens</name>
    <dbReference type="NCBI Taxonomy" id="1046114"/>
    <lineage>
        <taxon>Bacteria</taxon>
        <taxon>Pseudomonadati</taxon>
        <taxon>Pseudomonadota</taxon>
        <taxon>Alphaproteobacteria</taxon>
        <taxon>Hyphomicrobiales</taxon>
        <taxon>Devosiaceae</taxon>
        <taxon>Pelagibacterium</taxon>
    </lineage>
</organism>